<protein>
    <submittedName>
        <fullName evidence="1">Uncharacterized protein</fullName>
    </submittedName>
</protein>
<reference evidence="1" key="1">
    <citation type="journal article" date="2024" name="BMC Genomics">
        <title>Functional annotation of a divergent genome using sequence and structure-based similarity.</title>
        <authorList>
            <person name="Svedberg D."/>
            <person name="Winiger R.R."/>
            <person name="Berg A."/>
            <person name="Sharma H."/>
            <person name="Tellgren-Roth C."/>
            <person name="Debrunner-Vossbrinck B.A."/>
            <person name="Vossbrinck C.R."/>
            <person name="Barandun J."/>
        </authorList>
    </citation>
    <scope>NUCLEOTIDE SEQUENCE</scope>
    <source>
        <strain evidence="1">Illinois isolate</strain>
    </source>
</reference>
<organism evidence="1 2">
    <name type="scientific">Vairimorpha necatrix</name>
    <dbReference type="NCBI Taxonomy" id="6039"/>
    <lineage>
        <taxon>Eukaryota</taxon>
        <taxon>Fungi</taxon>
        <taxon>Fungi incertae sedis</taxon>
        <taxon>Microsporidia</taxon>
        <taxon>Nosematidae</taxon>
        <taxon>Vairimorpha</taxon>
    </lineage>
</organism>
<accession>A0AAX4J9E9</accession>
<dbReference type="AlphaFoldDB" id="A0AAX4J9E9"/>
<proteinExistence type="predicted"/>
<evidence type="ECO:0000313" key="1">
    <source>
        <dbReference type="EMBL" id="WUR02556.1"/>
    </source>
</evidence>
<dbReference type="KEGG" id="vnx:VNE69_02083"/>
<name>A0AAX4J9E9_9MICR</name>
<evidence type="ECO:0000313" key="2">
    <source>
        <dbReference type="Proteomes" id="UP001334084"/>
    </source>
</evidence>
<dbReference type="GeneID" id="90540373"/>
<dbReference type="Proteomes" id="UP001334084">
    <property type="component" value="Chromosome 2"/>
</dbReference>
<keyword evidence="2" id="KW-1185">Reference proteome</keyword>
<gene>
    <name evidence="1" type="ORF">VNE69_02083</name>
</gene>
<dbReference type="RefSeq" id="XP_065328701.1">
    <property type="nucleotide sequence ID" value="XM_065472629.1"/>
</dbReference>
<dbReference type="EMBL" id="CP142727">
    <property type="protein sequence ID" value="WUR02556.1"/>
    <property type="molecule type" value="Genomic_DNA"/>
</dbReference>
<sequence length="366" mass="43279">MLPPKRKKSLKIDNTEKIKVLDMKDIDPSCLEEFTLPPIDSGMEAEEEKEVHLKKVIENKKGDIPVPVILEVDDYVSIRNIVPSKYCKYHKDVNISYWFSDEDYELIKGLQIDENEYMKIIRVIQSEIDDNQRVINKQRPLQIQKTNYTLNSIDNNQAVVNLDNVVNADINNIDPNNVYNLITNNVVNSESNISLIDDKIYKNIYESIKYKFLLRDECAECPSYVCFRRRILKPSRKNRRSESQATEKITKLYSEFILLIKMSNIYREIQEIDNEILNVDLEISNITNELLIKHEDIKKKVRNVLRYQVSRQVHQTVTQEDLFHDILHNRDNIRIIRKKLKGINTHYDEEAPKEWAAYIKYCQDKL</sequence>